<feature type="binding site" evidence="8">
    <location>
        <position position="89"/>
    </location>
    <ligand>
        <name>Mg(2+)</name>
        <dbReference type="ChEBI" id="CHEBI:18420"/>
        <label>1</label>
        <note>catalytic</note>
    </ligand>
</feature>
<feature type="binding site" evidence="8">
    <location>
        <position position="67"/>
    </location>
    <ligand>
        <name>Mg(2+)</name>
        <dbReference type="ChEBI" id="CHEBI:18420"/>
        <label>1</label>
        <note>catalytic</note>
    </ligand>
</feature>
<feature type="binding site" evidence="8">
    <location>
        <position position="88"/>
    </location>
    <ligand>
        <name>Mg(2+)</name>
        <dbReference type="ChEBI" id="CHEBI:18420"/>
        <label>1</label>
        <note>catalytic</note>
    </ligand>
</feature>
<dbReference type="Gene3D" id="3.40.190.80">
    <property type="match status" value="1"/>
</dbReference>
<feature type="binding site" evidence="8">
    <location>
        <position position="86"/>
    </location>
    <ligand>
        <name>Mg(2+)</name>
        <dbReference type="ChEBI" id="CHEBI:18420"/>
        <label>1</label>
        <note>catalytic</note>
    </ligand>
</feature>
<dbReference type="PANTHER" id="PTHR20854">
    <property type="entry name" value="INOSITOL MONOPHOSPHATASE"/>
    <property type="match status" value="1"/>
</dbReference>
<evidence type="ECO:0000313" key="10">
    <source>
        <dbReference type="EMBL" id="MBB6096552.1"/>
    </source>
</evidence>
<dbReference type="EC" id="3.1.3.25" evidence="9"/>
<dbReference type="InterPro" id="IPR033942">
    <property type="entry name" value="IMPase"/>
</dbReference>
<dbReference type="CDD" id="cd01639">
    <property type="entry name" value="IMPase"/>
    <property type="match status" value="1"/>
</dbReference>
<dbReference type="PRINTS" id="PR00377">
    <property type="entry name" value="IMPHPHTASES"/>
</dbReference>
<dbReference type="Proteomes" id="UP000588068">
    <property type="component" value="Unassembled WGS sequence"/>
</dbReference>
<comment type="catalytic activity">
    <reaction evidence="1 9">
        <text>a myo-inositol phosphate + H2O = myo-inositol + phosphate</text>
        <dbReference type="Rhea" id="RHEA:24056"/>
        <dbReference type="ChEBI" id="CHEBI:15377"/>
        <dbReference type="ChEBI" id="CHEBI:17268"/>
        <dbReference type="ChEBI" id="CHEBI:43474"/>
        <dbReference type="ChEBI" id="CHEBI:84139"/>
        <dbReference type="EC" id="3.1.3.25"/>
    </reaction>
</comment>
<keyword evidence="4 8" id="KW-0479">Metal-binding</keyword>
<comment type="similarity">
    <text evidence="3 9">Belongs to the inositol monophosphatase superfamily.</text>
</comment>
<reference evidence="10 11" key="1">
    <citation type="submission" date="2020-08" db="EMBL/GenBank/DDBJ databases">
        <title>Genomic Encyclopedia of Type Strains, Phase IV (KMG-IV): sequencing the most valuable type-strain genomes for metagenomic binning, comparative biology and taxonomic classification.</title>
        <authorList>
            <person name="Goeker M."/>
        </authorList>
    </citation>
    <scope>NUCLEOTIDE SEQUENCE [LARGE SCALE GENOMIC DNA]</scope>
    <source>
        <strain evidence="10 11">DSM 26723</strain>
    </source>
</reference>
<evidence type="ECO:0000256" key="3">
    <source>
        <dbReference type="ARBA" id="ARBA00009759"/>
    </source>
</evidence>
<accession>A0A841HX70</accession>
<keyword evidence="6" id="KW-0805">Transcription regulation</keyword>
<dbReference type="PRINTS" id="PR01959">
    <property type="entry name" value="SBIMPHPHTASE"/>
</dbReference>
<dbReference type="GO" id="GO:0046872">
    <property type="term" value="F:metal ion binding"/>
    <property type="evidence" value="ECO:0007669"/>
    <property type="project" value="UniProtKB-KW"/>
</dbReference>
<dbReference type="RefSeq" id="WP_184335939.1">
    <property type="nucleotide sequence ID" value="NZ_JACHHZ010000008.1"/>
</dbReference>
<dbReference type="InterPro" id="IPR000760">
    <property type="entry name" value="Inositol_monophosphatase-like"/>
</dbReference>
<name>A0A841HX70_9GAMM</name>
<dbReference type="GO" id="GO:0031564">
    <property type="term" value="P:transcription antitermination"/>
    <property type="evidence" value="ECO:0007669"/>
    <property type="project" value="UniProtKB-KW"/>
</dbReference>
<evidence type="ECO:0000256" key="8">
    <source>
        <dbReference type="PIRSR" id="PIRSR600760-2"/>
    </source>
</evidence>
<dbReference type="GO" id="GO:0007165">
    <property type="term" value="P:signal transduction"/>
    <property type="evidence" value="ECO:0007669"/>
    <property type="project" value="TreeGrafter"/>
</dbReference>
<gene>
    <name evidence="10" type="ORF">HNQ60_005474</name>
</gene>
<evidence type="ECO:0000256" key="9">
    <source>
        <dbReference type="RuleBase" id="RU364068"/>
    </source>
</evidence>
<dbReference type="Gene3D" id="3.30.540.10">
    <property type="entry name" value="Fructose-1,6-Bisphosphatase, subunit A, domain 1"/>
    <property type="match status" value="1"/>
</dbReference>
<proteinExistence type="inferred from homology"/>
<evidence type="ECO:0000256" key="6">
    <source>
        <dbReference type="ARBA" id="ARBA00022814"/>
    </source>
</evidence>
<organism evidence="10 11">
    <name type="scientific">Povalibacter uvarum</name>
    <dbReference type="NCBI Taxonomy" id="732238"/>
    <lineage>
        <taxon>Bacteria</taxon>
        <taxon>Pseudomonadati</taxon>
        <taxon>Pseudomonadota</taxon>
        <taxon>Gammaproteobacteria</taxon>
        <taxon>Steroidobacterales</taxon>
        <taxon>Steroidobacteraceae</taxon>
        <taxon>Povalibacter</taxon>
    </lineage>
</organism>
<comment type="caution">
    <text evidence="10">The sequence shown here is derived from an EMBL/GenBank/DDBJ whole genome shotgun (WGS) entry which is preliminary data.</text>
</comment>
<keyword evidence="6" id="KW-0889">Transcription antitermination</keyword>
<dbReference type="AlphaFoldDB" id="A0A841HX70"/>
<dbReference type="SUPFAM" id="SSF56655">
    <property type="entry name" value="Carbohydrate phosphatase"/>
    <property type="match status" value="1"/>
</dbReference>
<evidence type="ECO:0000313" key="11">
    <source>
        <dbReference type="Proteomes" id="UP000588068"/>
    </source>
</evidence>
<evidence type="ECO:0000256" key="2">
    <source>
        <dbReference type="ARBA" id="ARBA00001946"/>
    </source>
</evidence>
<dbReference type="FunFam" id="3.30.540.10:FF:000003">
    <property type="entry name" value="Inositol-1-monophosphatase"/>
    <property type="match status" value="1"/>
</dbReference>
<keyword evidence="6" id="KW-0804">Transcription</keyword>
<dbReference type="PROSITE" id="PS00629">
    <property type="entry name" value="IMP_1"/>
    <property type="match status" value="1"/>
</dbReference>
<dbReference type="InterPro" id="IPR020550">
    <property type="entry name" value="Inositol_monophosphatase_CS"/>
</dbReference>
<dbReference type="EMBL" id="JACHHZ010000008">
    <property type="protein sequence ID" value="MBB6096552.1"/>
    <property type="molecule type" value="Genomic_DNA"/>
</dbReference>
<dbReference type="GO" id="GO:0046854">
    <property type="term" value="P:phosphatidylinositol phosphate biosynthetic process"/>
    <property type="evidence" value="ECO:0007669"/>
    <property type="project" value="InterPro"/>
</dbReference>
<protein>
    <recommendedName>
        <fullName evidence="9">Inositol-1-monophosphatase</fullName>
        <ecNumber evidence="9">3.1.3.25</ecNumber>
    </recommendedName>
</protein>
<comment type="cofactor">
    <cofactor evidence="2 8 9">
        <name>Mg(2+)</name>
        <dbReference type="ChEBI" id="CHEBI:18420"/>
    </cofactor>
</comment>
<keyword evidence="11" id="KW-1185">Reference proteome</keyword>
<dbReference type="InterPro" id="IPR022337">
    <property type="entry name" value="Inositol_monophosphatase_SuhB"/>
</dbReference>
<keyword evidence="5 9" id="KW-0378">Hydrolase</keyword>
<evidence type="ECO:0000256" key="4">
    <source>
        <dbReference type="ARBA" id="ARBA00022723"/>
    </source>
</evidence>
<dbReference type="GO" id="GO:0008934">
    <property type="term" value="F:inositol monophosphate 1-phosphatase activity"/>
    <property type="evidence" value="ECO:0007669"/>
    <property type="project" value="InterPro"/>
</dbReference>
<sequence>MQPLLNIAIRAARRAGEIIVRGMNRLHRLDVQRKGQNDFVSEIDLAAERDIIETIRKHYPDHSVLAEESGQTEGRGGESEFTWIIDPLDGTTNFLHGFPQFAVSIAVQRRGRIEHGVVYDPLRQELFTTSRGEGAQLDGRKIRVSSHIGLEGALIGTGFPYRANLHWLDNYMAMMKAVMQQTAGIRRPGSAALDLAYVAAGRLDAFWEIGLSPWDTAAGTLLITEAGGMVGTLTGGDYKLQPHIIAGTPKVYTPLLTLLGPHVPESLRD</sequence>
<evidence type="ECO:0000256" key="5">
    <source>
        <dbReference type="ARBA" id="ARBA00022801"/>
    </source>
</evidence>
<dbReference type="PANTHER" id="PTHR20854:SF4">
    <property type="entry name" value="INOSITOL-1-MONOPHOSPHATASE-RELATED"/>
    <property type="match status" value="1"/>
</dbReference>
<feature type="binding site" evidence="8">
    <location>
        <position position="215"/>
    </location>
    <ligand>
        <name>Mg(2+)</name>
        <dbReference type="ChEBI" id="CHEBI:18420"/>
        <label>1</label>
        <note>catalytic</note>
    </ligand>
</feature>
<dbReference type="Pfam" id="PF00459">
    <property type="entry name" value="Inositol_P"/>
    <property type="match status" value="1"/>
</dbReference>
<evidence type="ECO:0000256" key="7">
    <source>
        <dbReference type="ARBA" id="ARBA00022842"/>
    </source>
</evidence>
<dbReference type="PROSITE" id="PS00630">
    <property type="entry name" value="IMP_2"/>
    <property type="match status" value="1"/>
</dbReference>
<evidence type="ECO:0000256" key="1">
    <source>
        <dbReference type="ARBA" id="ARBA00001033"/>
    </source>
</evidence>
<dbReference type="InterPro" id="IPR020583">
    <property type="entry name" value="Inositol_monoP_metal-BS"/>
</dbReference>
<dbReference type="GO" id="GO:0006020">
    <property type="term" value="P:inositol metabolic process"/>
    <property type="evidence" value="ECO:0007669"/>
    <property type="project" value="TreeGrafter"/>
</dbReference>
<keyword evidence="7 8" id="KW-0460">Magnesium</keyword>